<reference evidence="2 3" key="1">
    <citation type="submission" date="2015-11" db="EMBL/GenBank/DDBJ databases">
        <title>Genomic analysis of 38 Legionella species identifies large and diverse effector repertoires.</title>
        <authorList>
            <person name="Burstein D."/>
            <person name="Amaro F."/>
            <person name="Zusman T."/>
            <person name="Lifshitz Z."/>
            <person name="Cohen O."/>
            <person name="Gilbert J.A."/>
            <person name="Pupko T."/>
            <person name="Shuman H.A."/>
            <person name="Segal G."/>
        </authorList>
    </citation>
    <scope>NUCLEOTIDE SEQUENCE [LARGE SCALE GENOMIC DNA]</scope>
    <source>
        <strain evidence="2 3">ATCC 700990</strain>
    </source>
</reference>
<proteinExistence type="predicted"/>
<feature type="domain" description="L,D-TPase catalytic" evidence="1">
    <location>
        <begin position="83"/>
        <end position="217"/>
    </location>
</feature>
<evidence type="ECO:0000313" key="2">
    <source>
        <dbReference type="EMBL" id="KTC87139.1"/>
    </source>
</evidence>
<protein>
    <recommendedName>
        <fullName evidence="1">L,D-TPase catalytic domain-containing protein</fullName>
    </recommendedName>
</protein>
<sequence>MGYMYQVGSVIFFILALTNPVLGAADKPNNACQVLHASKQVKKILGHTSQIIVVKSLGGMKAEMSLCQRRGAWVPVFSSPFRAVIGKKGIASIGKKEEGDLKTPAGLYPIGEAFGTQPLALKMDYKYITADDKFIDDVNSSHYNSWVNGTTAAKSYETMLIELYNFGAVINYNMNPTIAGAGSAIFIHIWRSPNLPTNGCIALEKKHLLRMLHWLDKAQNPYIFVY</sequence>
<dbReference type="PANTHER" id="PTHR38589">
    <property type="entry name" value="BLR0621 PROTEIN"/>
    <property type="match status" value="1"/>
</dbReference>
<dbReference type="Proteomes" id="UP000054736">
    <property type="component" value="Unassembled WGS sequence"/>
</dbReference>
<dbReference type="PATRIC" id="fig|1212489.4.peg.1913"/>
<dbReference type="AlphaFoldDB" id="A0A0W0SV38"/>
<evidence type="ECO:0000259" key="1">
    <source>
        <dbReference type="Pfam" id="PF03734"/>
    </source>
</evidence>
<gene>
    <name evidence="2" type="ORF">Ldro_1811</name>
</gene>
<accession>A0A0W0SV38</accession>
<dbReference type="PANTHER" id="PTHR38589:SF1">
    <property type="entry name" value="BLR0621 PROTEIN"/>
    <property type="match status" value="1"/>
</dbReference>
<comment type="caution">
    <text evidence="2">The sequence shown here is derived from an EMBL/GenBank/DDBJ whole genome shotgun (WGS) entry which is preliminary data.</text>
</comment>
<dbReference type="OrthoDB" id="9804204at2"/>
<organism evidence="2 3">
    <name type="scientific">Legionella drozanskii LLAP-1</name>
    <dbReference type="NCBI Taxonomy" id="1212489"/>
    <lineage>
        <taxon>Bacteria</taxon>
        <taxon>Pseudomonadati</taxon>
        <taxon>Pseudomonadota</taxon>
        <taxon>Gammaproteobacteria</taxon>
        <taxon>Legionellales</taxon>
        <taxon>Legionellaceae</taxon>
        <taxon>Legionella</taxon>
    </lineage>
</organism>
<dbReference type="Pfam" id="PF03734">
    <property type="entry name" value="YkuD"/>
    <property type="match status" value="1"/>
</dbReference>
<dbReference type="GO" id="GO:0016740">
    <property type="term" value="F:transferase activity"/>
    <property type="evidence" value="ECO:0007669"/>
    <property type="project" value="InterPro"/>
</dbReference>
<dbReference type="EMBL" id="LNXY01000021">
    <property type="protein sequence ID" value="KTC87139.1"/>
    <property type="molecule type" value="Genomic_DNA"/>
</dbReference>
<evidence type="ECO:0000313" key="3">
    <source>
        <dbReference type="Proteomes" id="UP000054736"/>
    </source>
</evidence>
<dbReference type="InterPro" id="IPR005490">
    <property type="entry name" value="LD_TPept_cat_dom"/>
</dbReference>
<dbReference type="RefSeq" id="WP_083497942.1">
    <property type="nucleotide sequence ID" value="NZ_CAAAIU010000020.1"/>
</dbReference>
<dbReference type="CDD" id="cd16913">
    <property type="entry name" value="YkuD_like"/>
    <property type="match status" value="1"/>
</dbReference>
<keyword evidence="3" id="KW-1185">Reference proteome</keyword>
<name>A0A0W0SV38_9GAMM</name>
<dbReference type="STRING" id="1212489.Ldro_1811"/>